<name>A0AAW1PCF1_9CHLO</name>
<dbReference type="SUPFAM" id="SSF52540">
    <property type="entry name" value="P-loop containing nucleoside triphosphate hydrolases"/>
    <property type="match status" value="2"/>
</dbReference>
<feature type="compositionally biased region" description="Basic and acidic residues" evidence="8">
    <location>
        <begin position="22"/>
        <end position="33"/>
    </location>
</feature>
<protein>
    <recommendedName>
        <fullName evidence="7">ATP-dependent RNA helicase</fullName>
        <ecNumber evidence="7">3.6.4.13</ecNumber>
    </recommendedName>
</protein>
<dbReference type="InterPro" id="IPR001650">
    <property type="entry name" value="Helicase_C-like"/>
</dbReference>
<feature type="compositionally biased region" description="Low complexity" evidence="8">
    <location>
        <begin position="202"/>
        <end position="218"/>
    </location>
</feature>
<dbReference type="PROSITE" id="PS51194">
    <property type="entry name" value="HELICASE_CTER"/>
    <property type="match status" value="1"/>
</dbReference>
<dbReference type="Pfam" id="PF00271">
    <property type="entry name" value="Helicase_C"/>
    <property type="match status" value="1"/>
</dbReference>
<keyword evidence="4 7" id="KW-0067">ATP-binding</keyword>
<evidence type="ECO:0000256" key="8">
    <source>
        <dbReference type="SAM" id="MobiDB-lite"/>
    </source>
</evidence>
<feature type="compositionally biased region" description="Basic residues" evidence="8">
    <location>
        <begin position="187"/>
        <end position="197"/>
    </location>
</feature>
<evidence type="ECO:0000256" key="4">
    <source>
        <dbReference type="ARBA" id="ARBA00022840"/>
    </source>
</evidence>
<feature type="compositionally biased region" description="Basic and acidic residues" evidence="8">
    <location>
        <begin position="496"/>
        <end position="505"/>
    </location>
</feature>
<organism evidence="12 13">
    <name type="scientific">Symbiochloris irregularis</name>
    <dbReference type="NCBI Taxonomy" id="706552"/>
    <lineage>
        <taxon>Eukaryota</taxon>
        <taxon>Viridiplantae</taxon>
        <taxon>Chlorophyta</taxon>
        <taxon>core chlorophytes</taxon>
        <taxon>Trebouxiophyceae</taxon>
        <taxon>Trebouxiales</taxon>
        <taxon>Trebouxiaceae</taxon>
        <taxon>Symbiochloris</taxon>
    </lineage>
</organism>
<feature type="compositionally biased region" description="Polar residues" evidence="8">
    <location>
        <begin position="104"/>
        <end position="113"/>
    </location>
</feature>
<dbReference type="SMART" id="SM00490">
    <property type="entry name" value="HELICc"/>
    <property type="match status" value="1"/>
</dbReference>
<evidence type="ECO:0000256" key="5">
    <source>
        <dbReference type="ARBA" id="ARBA00022884"/>
    </source>
</evidence>
<dbReference type="EC" id="3.6.4.13" evidence="7"/>
<feature type="domain" description="Helicase ATP-binding" evidence="9">
    <location>
        <begin position="272"/>
        <end position="458"/>
    </location>
</feature>
<evidence type="ECO:0000313" key="13">
    <source>
        <dbReference type="Proteomes" id="UP001465755"/>
    </source>
</evidence>
<evidence type="ECO:0000256" key="6">
    <source>
        <dbReference type="PROSITE-ProRule" id="PRU00552"/>
    </source>
</evidence>
<comment type="domain">
    <text evidence="7">The Q motif is unique to and characteristic of the DEAD box family of RNA helicases and controls ATP binding and hydrolysis.</text>
</comment>
<accession>A0AAW1PCF1</accession>
<gene>
    <name evidence="12" type="ORF">WJX73_000131</name>
</gene>
<feature type="domain" description="DEAD-box RNA helicase Q" evidence="11">
    <location>
        <begin position="241"/>
        <end position="269"/>
    </location>
</feature>
<feature type="region of interest" description="Disordered" evidence="8">
    <location>
        <begin position="90"/>
        <end position="129"/>
    </location>
</feature>
<keyword evidence="3 7" id="KW-0347">Helicase</keyword>
<evidence type="ECO:0000259" key="9">
    <source>
        <dbReference type="PROSITE" id="PS51192"/>
    </source>
</evidence>
<dbReference type="InterPro" id="IPR011545">
    <property type="entry name" value="DEAD/DEAH_box_helicase_dom"/>
</dbReference>
<feature type="compositionally biased region" description="Basic residues" evidence="8">
    <location>
        <begin position="796"/>
        <end position="809"/>
    </location>
</feature>
<feature type="domain" description="Helicase C-terminal" evidence="10">
    <location>
        <begin position="517"/>
        <end position="708"/>
    </location>
</feature>
<dbReference type="Gene3D" id="3.40.50.300">
    <property type="entry name" value="P-loop containing nucleotide triphosphate hydrolases"/>
    <property type="match status" value="2"/>
</dbReference>
<keyword evidence="5 7" id="KW-0694">RNA-binding</keyword>
<keyword evidence="13" id="KW-1185">Reference proteome</keyword>
<evidence type="ECO:0000256" key="3">
    <source>
        <dbReference type="ARBA" id="ARBA00022806"/>
    </source>
</evidence>
<comment type="function">
    <text evidence="7">RNA helicase.</text>
</comment>
<dbReference type="Pfam" id="PF13959">
    <property type="entry name" value="CTE_SPB4"/>
    <property type="match status" value="1"/>
</dbReference>
<comment type="caution">
    <text evidence="12">The sequence shown here is derived from an EMBL/GenBank/DDBJ whole genome shotgun (WGS) entry which is preliminary data.</text>
</comment>
<evidence type="ECO:0000313" key="12">
    <source>
        <dbReference type="EMBL" id="KAK9805985.1"/>
    </source>
</evidence>
<dbReference type="InterPro" id="IPR025313">
    <property type="entry name" value="SPB4-like_CTE"/>
</dbReference>
<feature type="short sequence motif" description="Q motif" evidence="6">
    <location>
        <begin position="241"/>
        <end position="269"/>
    </location>
</feature>
<reference evidence="12 13" key="1">
    <citation type="journal article" date="2024" name="Nat. Commun.">
        <title>Phylogenomics reveals the evolutionary origins of lichenization in chlorophyte algae.</title>
        <authorList>
            <person name="Puginier C."/>
            <person name="Libourel C."/>
            <person name="Otte J."/>
            <person name="Skaloud P."/>
            <person name="Haon M."/>
            <person name="Grisel S."/>
            <person name="Petersen M."/>
            <person name="Berrin J.G."/>
            <person name="Delaux P.M."/>
            <person name="Dal Grande F."/>
            <person name="Keller J."/>
        </authorList>
    </citation>
    <scope>NUCLEOTIDE SEQUENCE [LARGE SCALE GENOMIC DNA]</scope>
    <source>
        <strain evidence="12 13">SAG 2036</strain>
    </source>
</reference>
<dbReference type="GO" id="GO:0005524">
    <property type="term" value="F:ATP binding"/>
    <property type="evidence" value="ECO:0007669"/>
    <property type="project" value="UniProtKB-UniRule"/>
</dbReference>
<evidence type="ECO:0000256" key="7">
    <source>
        <dbReference type="RuleBase" id="RU365068"/>
    </source>
</evidence>
<dbReference type="Proteomes" id="UP001465755">
    <property type="component" value="Unassembled WGS sequence"/>
</dbReference>
<feature type="compositionally biased region" description="Basic and acidic residues" evidence="8">
    <location>
        <begin position="142"/>
        <end position="153"/>
    </location>
</feature>
<dbReference type="InterPro" id="IPR014014">
    <property type="entry name" value="RNA_helicase_DEAD_Q_motif"/>
</dbReference>
<feature type="region of interest" description="Disordered" evidence="8">
    <location>
        <begin position="785"/>
        <end position="809"/>
    </location>
</feature>
<dbReference type="Pfam" id="PF00270">
    <property type="entry name" value="DEAD"/>
    <property type="match status" value="1"/>
</dbReference>
<dbReference type="InterPro" id="IPR014001">
    <property type="entry name" value="Helicase_ATP-bd"/>
</dbReference>
<keyword evidence="2 7" id="KW-0378">Hydrolase</keyword>
<dbReference type="SMART" id="SM00487">
    <property type="entry name" value="DEXDc"/>
    <property type="match status" value="1"/>
</dbReference>
<dbReference type="PANTHER" id="PTHR24031">
    <property type="entry name" value="RNA HELICASE"/>
    <property type="match status" value="1"/>
</dbReference>
<dbReference type="CDD" id="cd18787">
    <property type="entry name" value="SF2_C_DEAD"/>
    <property type="match status" value="1"/>
</dbReference>
<dbReference type="PROSITE" id="PS00039">
    <property type="entry name" value="DEAD_ATP_HELICASE"/>
    <property type="match status" value="1"/>
</dbReference>
<dbReference type="InterPro" id="IPR027417">
    <property type="entry name" value="P-loop_NTPase"/>
</dbReference>
<feature type="region of interest" description="Disordered" evidence="8">
    <location>
        <begin position="1"/>
        <end position="71"/>
    </location>
</feature>
<proteinExistence type="inferred from homology"/>
<feature type="compositionally biased region" description="Basic residues" evidence="8">
    <location>
        <begin position="34"/>
        <end position="43"/>
    </location>
</feature>
<evidence type="ECO:0000259" key="11">
    <source>
        <dbReference type="PROSITE" id="PS51195"/>
    </source>
</evidence>
<feature type="region of interest" description="Disordered" evidence="8">
    <location>
        <begin position="469"/>
        <end position="515"/>
    </location>
</feature>
<dbReference type="PROSITE" id="PS51192">
    <property type="entry name" value="HELICASE_ATP_BIND_1"/>
    <property type="match status" value="1"/>
</dbReference>
<dbReference type="GO" id="GO:0003723">
    <property type="term" value="F:RNA binding"/>
    <property type="evidence" value="ECO:0007669"/>
    <property type="project" value="UniProtKB-UniRule"/>
</dbReference>
<feature type="region of interest" description="Disordered" evidence="8">
    <location>
        <begin position="142"/>
        <end position="218"/>
    </location>
</feature>
<dbReference type="EMBL" id="JALJOQ010000039">
    <property type="protein sequence ID" value="KAK9805985.1"/>
    <property type="molecule type" value="Genomic_DNA"/>
</dbReference>
<dbReference type="GO" id="GO:0003724">
    <property type="term" value="F:RNA helicase activity"/>
    <property type="evidence" value="ECO:0007669"/>
    <property type="project" value="UniProtKB-EC"/>
</dbReference>
<dbReference type="SMART" id="SM01178">
    <property type="entry name" value="DUF4217"/>
    <property type="match status" value="1"/>
</dbReference>
<evidence type="ECO:0000256" key="2">
    <source>
        <dbReference type="ARBA" id="ARBA00022801"/>
    </source>
</evidence>
<comment type="similarity">
    <text evidence="7">Belongs to the DEAD box helicase family.</text>
</comment>
<evidence type="ECO:0000256" key="1">
    <source>
        <dbReference type="ARBA" id="ARBA00022741"/>
    </source>
</evidence>
<dbReference type="GO" id="GO:0016787">
    <property type="term" value="F:hydrolase activity"/>
    <property type="evidence" value="ECO:0007669"/>
    <property type="project" value="UniProtKB-KW"/>
</dbReference>
<keyword evidence="1 7" id="KW-0547">Nucleotide-binding</keyword>
<dbReference type="PROSITE" id="PS51195">
    <property type="entry name" value="Q_MOTIF"/>
    <property type="match status" value="1"/>
</dbReference>
<dbReference type="InterPro" id="IPR000629">
    <property type="entry name" value="RNA-helicase_DEAD-box_CS"/>
</dbReference>
<evidence type="ECO:0000259" key="10">
    <source>
        <dbReference type="PROSITE" id="PS51194"/>
    </source>
</evidence>
<comment type="catalytic activity">
    <reaction evidence="7">
        <text>ATP + H2O = ADP + phosphate + H(+)</text>
        <dbReference type="Rhea" id="RHEA:13065"/>
        <dbReference type="ChEBI" id="CHEBI:15377"/>
        <dbReference type="ChEBI" id="CHEBI:15378"/>
        <dbReference type="ChEBI" id="CHEBI:30616"/>
        <dbReference type="ChEBI" id="CHEBI:43474"/>
        <dbReference type="ChEBI" id="CHEBI:456216"/>
        <dbReference type="EC" id="3.6.4.13"/>
    </reaction>
</comment>
<dbReference type="AlphaFoldDB" id="A0AAW1PCF1"/>
<dbReference type="CDD" id="cd17949">
    <property type="entry name" value="DEADc_DDX31"/>
    <property type="match status" value="1"/>
</dbReference>
<sequence length="809" mass="88340">MTSEGLKLNFSTEEPAASAARPEAKRESRWDRRKDRKRQKLGHPARSQTQKYTQPARRPAHTPGVPSTAALAAHRLKGYALDLPDAVSPEAQVAAKHQPPGATRNLSGLQQDSLQEHDRQAPSPADSDDDILTAIRLSKQRDAAATEAAERNASRPAAAYEASDSDAYEADVPRSGRNGVITFPNAHKQRKPQKPAKHKDQAAQQALKRAKQGQQRARWTTGEFTHHIDVTPASGTDDVQASFEGLGLAASLAAHLENINFSAPTAIQRAAIPVLVSGRDATVKAPTGSGKTLAYLAPMVHDLMSQQPRLSRGEGTHALVLVPTRELCLQVFDVLALLLRRYHWLVGSVIHGGESRSNEKARLRRGVTVLVATPGRLLDHLENTASFRAHALKWAVLDEADRLLDLGFEQKIKSIFERLDERSAQLGDTRRQTVLLSATLHDRLGELAMLSMHDPVAIGFRDSKSAAKDLQANGHSKALEQMQQQASGGSDDDSSDHEGQLHIDGVEGGPHSDIPSQLRQSYIEVPARQRLVALAAMLRRCLRVPGRPCKVVVFMSSCDCVEFHHALLCGEGGSGPLAGDADMGEPPLLDAPLWKLHGNLTQDVRTRAFVDFGRCKRGVLICTDVAARGLDFPAVTHILQFDPPGEPSEYVHRVGRTARMGRAGEAFLFLLPSEAEFVGALEATGTVMHQLQLLPILGDLPLSPQQHSGKRAHSIENHPGAHTIQQTCMDAVSHDAALNQLASDAFRSYVRAYSTHPASLRHIFHTKRLHLGHTAHSFALREAPSMLGKSNTKNLARQRKLAQHKPRRK</sequence>